<dbReference type="GO" id="GO:0016887">
    <property type="term" value="F:ATP hydrolysis activity"/>
    <property type="evidence" value="ECO:0007669"/>
    <property type="project" value="InterPro"/>
</dbReference>
<dbReference type="GO" id="GO:0140662">
    <property type="term" value="F:ATP-dependent protein folding chaperone"/>
    <property type="evidence" value="ECO:0007669"/>
    <property type="project" value="InterPro"/>
</dbReference>
<accession>A0A183IXC7</accession>
<dbReference type="InterPro" id="IPR002194">
    <property type="entry name" value="Chaperonin_TCP-1_CS"/>
</dbReference>
<dbReference type="AlphaFoldDB" id="A0A183IXC7"/>
<dbReference type="EMBL" id="UZAM01011437">
    <property type="protein sequence ID" value="VDP16226.1"/>
    <property type="molecule type" value="Genomic_DNA"/>
</dbReference>
<reference evidence="7" key="1">
    <citation type="submission" date="2016-06" db="UniProtKB">
        <authorList>
            <consortium name="WormBaseParasite"/>
        </authorList>
    </citation>
    <scope>IDENTIFICATION</scope>
</reference>
<dbReference type="InterPro" id="IPR002423">
    <property type="entry name" value="Cpn60/GroEL/TCP-1"/>
</dbReference>
<proteinExistence type="inferred from homology"/>
<dbReference type="GO" id="GO:0051082">
    <property type="term" value="F:unfolded protein binding"/>
    <property type="evidence" value="ECO:0007669"/>
    <property type="project" value="InterPro"/>
</dbReference>
<evidence type="ECO:0000313" key="6">
    <source>
        <dbReference type="Proteomes" id="UP000270296"/>
    </source>
</evidence>
<dbReference type="Gene3D" id="1.10.560.10">
    <property type="entry name" value="GroEL-like equatorial domain"/>
    <property type="match status" value="1"/>
</dbReference>
<protein>
    <submittedName>
        <fullName evidence="7">CCT-alpha</fullName>
    </submittedName>
</protein>
<keyword evidence="2" id="KW-0547">Nucleotide-binding</keyword>
<comment type="similarity">
    <text evidence="1">Belongs to the TCP-1 chaperonin family.</text>
</comment>
<name>A0A183IXC7_9BILA</name>
<evidence type="ECO:0000313" key="5">
    <source>
        <dbReference type="EMBL" id="VDP16226.1"/>
    </source>
</evidence>
<dbReference type="SUPFAM" id="SSF48592">
    <property type="entry name" value="GroEL equatorial domain-like"/>
    <property type="match status" value="1"/>
</dbReference>
<reference evidence="5 6" key="2">
    <citation type="submission" date="2018-11" db="EMBL/GenBank/DDBJ databases">
        <authorList>
            <consortium name="Pathogen Informatics"/>
        </authorList>
    </citation>
    <scope>NUCLEOTIDE SEQUENCE [LARGE SCALE GENOMIC DNA]</scope>
</reference>
<dbReference type="SUPFAM" id="SSF52029">
    <property type="entry name" value="GroEL apical domain-like"/>
    <property type="match status" value="1"/>
</dbReference>
<dbReference type="Gene3D" id="3.50.7.10">
    <property type="entry name" value="GroEL"/>
    <property type="match status" value="1"/>
</dbReference>
<evidence type="ECO:0000256" key="3">
    <source>
        <dbReference type="ARBA" id="ARBA00022840"/>
    </source>
</evidence>
<sequence>MMEVEHPAAKVLVELAQLQDEEVGDGTTSVVIIAAQLLKAADELVSQKIHPTTVMSGYRLACKEALKYMQEKLSINIDELGRECVLAAAKTTMSSKLIGPESDFFAGMIIEAVEAMKYSDGQGGFKYAVEAVNILKSHGGSTLDSLLVRGYALNCTVASPGMPKRIVNPKICCLDFGLQKVKMHLGINIELENPEKIEAIRREEIDIMKRRVDRILKTGVNVILTTGGADNVYIRQVEEAGAALVRRCLKKDLKRIAKATGGKFIFVVRYRPFLYGIL</sequence>
<evidence type="ECO:0000313" key="7">
    <source>
        <dbReference type="WBParaSite" id="SBAD_0000858401-mRNA-1"/>
    </source>
</evidence>
<dbReference type="PANTHER" id="PTHR11353">
    <property type="entry name" value="CHAPERONIN"/>
    <property type="match status" value="1"/>
</dbReference>
<dbReference type="WBParaSite" id="SBAD_0000858401-mRNA-1">
    <property type="protein sequence ID" value="SBAD_0000858401-mRNA-1"/>
    <property type="gene ID" value="SBAD_0000858401"/>
</dbReference>
<keyword evidence="4" id="KW-0143">Chaperone</keyword>
<gene>
    <name evidence="5" type="ORF">SBAD_LOCUS8275</name>
</gene>
<evidence type="ECO:0000256" key="1">
    <source>
        <dbReference type="ARBA" id="ARBA00008020"/>
    </source>
</evidence>
<dbReference type="Pfam" id="PF00118">
    <property type="entry name" value="Cpn60_TCP1"/>
    <property type="match status" value="1"/>
</dbReference>
<dbReference type="InterPro" id="IPR027413">
    <property type="entry name" value="GROEL-like_equatorial_sf"/>
</dbReference>
<dbReference type="InterPro" id="IPR017998">
    <property type="entry name" value="Chaperone_TCP-1"/>
</dbReference>
<dbReference type="InterPro" id="IPR027409">
    <property type="entry name" value="GroEL-like_apical_dom_sf"/>
</dbReference>
<organism evidence="7">
    <name type="scientific">Soboliphyme baturini</name>
    <dbReference type="NCBI Taxonomy" id="241478"/>
    <lineage>
        <taxon>Eukaryota</taxon>
        <taxon>Metazoa</taxon>
        <taxon>Ecdysozoa</taxon>
        <taxon>Nematoda</taxon>
        <taxon>Enoplea</taxon>
        <taxon>Dorylaimia</taxon>
        <taxon>Dioctophymatida</taxon>
        <taxon>Dioctophymatoidea</taxon>
        <taxon>Soboliphymatidae</taxon>
        <taxon>Soboliphyme</taxon>
    </lineage>
</organism>
<dbReference type="Proteomes" id="UP000270296">
    <property type="component" value="Unassembled WGS sequence"/>
</dbReference>
<dbReference type="InterPro" id="IPR027410">
    <property type="entry name" value="TCP-1-like_intermed_sf"/>
</dbReference>
<evidence type="ECO:0000256" key="4">
    <source>
        <dbReference type="ARBA" id="ARBA00023186"/>
    </source>
</evidence>
<keyword evidence="6" id="KW-1185">Reference proteome</keyword>
<evidence type="ECO:0000256" key="2">
    <source>
        <dbReference type="ARBA" id="ARBA00022741"/>
    </source>
</evidence>
<dbReference type="GO" id="GO:0005524">
    <property type="term" value="F:ATP binding"/>
    <property type="evidence" value="ECO:0007669"/>
    <property type="project" value="UniProtKB-KW"/>
</dbReference>
<dbReference type="OrthoDB" id="496at2759"/>
<dbReference type="SUPFAM" id="SSF54849">
    <property type="entry name" value="GroEL-intermediate domain like"/>
    <property type="match status" value="1"/>
</dbReference>
<keyword evidence="3" id="KW-0067">ATP-binding</keyword>
<dbReference type="PROSITE" id="PS00995">
    <property type="entry name" value="TCP1_3"/>
    <property type="match status" value="1"/>
</dbReference>